<evidence type="ECO:0000256" key="4">
    <source>
        <dbReference type="PROSITE-ProRule" id="PRU00433"/>
    </source>
</evidence>
<dbReference type="GO" id="GO:0020037">
    <property type="term" value="F:heme binding"/>
    <property type="evidence" value="ECO:0007669"/>
    <property type="project" value="InterPro"/>
</dbReference>
<keyword evidence="1 4" id="KW-0349">Heme</keyword>
<keyword evidence="3 4" id="KW-0408">Iron</keyword>
<evidence type="ECO:0000313" key="7">
    <source>
        <dbReference type="Proteomes" id="UP000521868"/>
    </source>
</evidence>
<dbReference type="AlphaFoldDB" id="A0A7X6DK94"/>
<proteinExistence type="predicted"/>
<dbReference type="SUPFAM" id="SSF46626">
    <property type="entry name" value="Cytochrome c"/>
    <property type="match status" value="1"/>
</dbReference>
<dbReference type="GO" id="GO:0009055">
    <property type="term" value="F:electron transfer activity"/>
    <property type="evidence" value="ECO:0007669"/>
    <property type="project" value="InterPro"/>
</dbReference>
<protein>
    <submittedName>
        <fullName evidence="6">C-type cytochrome</fullName>
    </submittedName>
</protein>
<dbReference type="Pfam" id="PF00034">
    <property type="entry name" value="Cytochrom_C"/>
    <property type="match status" value="1"/>
</dbReference>
<evidence type="ECO:0000256" key="3">
    <source>
        <dbReference type="ARBA" id="ARBA00023004"/>
    </source>
</evidence>
<keyword evidence="2 4" id="KW-0479">Metal-binding</keyword>
<evidence type="ECO:0000259" key="5">
    <source>
        <dbReference type="PROSITE" id="PS51007"/>
    </source>
</evidence>
<dbReference type="PROSITE" id="PS51007">
    <property type="entry name" value="CYTC"/>
    <property type="match status" value="1"/>
</dbReference>
<reference evidence="6 7" key="1">
    <citation type="journal article" date="2020" name="Nature">
        <title>Bacterial chemolithoautotrophy via manganese oxidation.</title>
        <authorList>
            <person name="Yu H."/>
            <person name="Leadbetter J.R."/>
        </authorList>
    </citation>
    <scope>NUCLEOTIDE SEQUENCE [LARGE SCALE GENOMIC DNA]</scope>
    <source>
        <strain evidence="6 7">RBP-1</strain>
    </source>
</reference>
<evidence type="ECO:0000313" key="6">
    <source>
        <dbReference type="EMBL" id="NKE68553.1"/>
    </source>
</evidence>
<name>A0A7X6DK94_9BURK</name>
<dbReference type="EMBL" id="VTOX01000011">
    <property type="protein sequence ID" value="NKE68553.1"/>
    <property type="molecule type" value="Genomic_DNA"/>
</dbReference>
<dbReference type="InterPro" id="IPR009056">
    <property type="entry name" value="Cyt_c-like_dom"/>
</dbReference>
<dbReference type="Proteomes" id="UP000521868">
    <property type="component" value="Unassembled WGS sequence"/>
</dbReference>
<accession>A0A7X6DK94</accession>
<gene>
    <name evidence="6" type="ORF">RAMLITH_22290</name>
</gene>
<dbReference type="GO" id="GO:0046872">
    <property type="term" value="F:metal ion binding"/>
    <property type="evidence" value="ECO:0007669"/>
    <property type="project" value="UniProtKB-KW"/>
</dbReference>
<evidence type="ECO:0000256" key="2">
    <source>
        <dbReference type="ARBA" id="ARBA00022723"/>
    </source>
</evidence>
<organism evidence="6 7">
    <name type="scientific">Ramlibacter lithotrophicus</name>
    <dbReference type="NCBI Taxonomy" id="2606681"/>
    <lineage>
        <taxon>Bacteria</taxon>
        <taxon>Pseudomonadati</taxon>
        <taxon>Pseudomonadota</taxon>
        <taxon>Betaproteobacteria</taxon>
        <taxon>Burkholderiales</taxon>
        <taxon>Comamonadaceae</taxon>
        <taxon>Ramlibacter</taxon>
    </lineage>
</organism>
<feature type="domain" description="Cytochrome c" evidence="5">
    <location>
        <begin position="53"/>
        <end position="144"/>
    </location>
</feature>
<keyword evidence="7" id="KW-1185">Reference proteome</keyword>
<sequence length="144" mass="15305">MPPSRQRSTLRATIARAPSPAHCNRWPLQWLLASVALLVGCSESPPKLHVAGGEAGRGKAVIERYGCPACHTIPGIPAYGANVGPPLGQLASRVYLAGVLPNLPDNLVRWLQDPPAVAPRTVMPKLGVSEAEARDMAAYLYSVH</sequence>
<dbReference type="InterPro" id="IPR036909">
    <property type="entry name" value="Cyt_c-like_dom_sf"/>
</dbReference>
<comment type="caution">
    <text evidence="6">The sequence shown here is derived from an EMBL/GenBank/DDBJ whole genome shotgun (WGS) entry which is preliminary data.</text>
</comment>
<evidence type="ECO:0000256" key="1">
    <source>
        <dbReference type="ARBA" id="ARBA00022617"/>
    </source>
</evidence>
<dbReference type="Gene3D" id="1.10.760.10">
    <property type="entry name" value="Cytochrome c-like domain"/>
    <property type="match status" value="1"/>
</dbReference>